<proteinExistence type="predicted"/>
<dbReference type="Gene3D" id="1.10.10.10">
    <property type="entry name" value="Winged helix-like DNA-binding domain superfamily/Winged helix DNA-binding domain"/>
    <property type="match status" value="1"/>
</dbReference>
<accession>A0AAW9JRX6</accession>
<dbReference type="RefSeq" id="WP_322809125.1">
    <property type="nucleotide sequence ID" value="NZ_JAVBVO010000003.1"/>
</dbReference>
<evidence type="ECO:0000313" key="5">
    <source>
        <dbReference type="Proteomes" id="UP001290462"/>
    </source>
</evidence>
<dbReference type="Pfam" id="PF05043">
    <property type="entry name" value="Mga"/>
    <property type="match status" value="1"/>
</dbReference>
<organism evidence="4 5">
    <name type="scientific">Carnobacterium maltaromaticum</name>
    <name type="common">Carnobacterium piscicola</name>
    <dbReference type="NCBI Taxonomy" id="2751"/>
    <lineage>
        <taxon>Bacteria</taxon>
        <taxon>Bacillati</taxon>
        <taxon>Bacillota</taxon>
        <taxon>Bacilli</taxon>
        <taxon>Lactobacillales</taxon>
        <taxon>Carnobacteriaceae</taxon>
        <taxon>Carnobacterium</taxon>
    </lineage>
</organism>
<sequence length="484" mass="56976">MKNILSNHHLRHIAFLEYLNKSQWVTLKETALRINYPVNSLRYDIENINKYIYPVEITTSMKMGIKLVIPKRYSVTYIYSAVLKDSKEVDLIEAIFFNKKKKLEDLALSLFMSLSTLKRMVSKLNKILVKHHFQLSTHPLMITGDERAICRFMNYLLSEKYPNGDFPFDPKHLESAESLVIELFNRNSKEVTYSELEKLKLWVLIGIQRIKQGHSMYFVKDTVHNYDQSILDQPEMLKQFFSDFGIKLDQGILHRLFFIVVDNHYQVEHGQLSTLEDRQGRCLVNKIESFLEELSVKYSVPLSNRTELILALYNKIQLSTGKGFILFNKEKHFFENFYTKHRELSKTVLADIKKELEGAPQEKGKEYLIFYTLITYWPSFIKAFENSLSKVSIGLFFSTDKKHIEFLKERVSSFFEGRITVEIMNHLNITSFRKVANKYDMILTNLVIEDLDDVVIVSFPLHADIKTMELLKVKYEEIYARKFL</sequence>
<keyword evidence="1" id="KW-0805">Transcription regulation</keyword>
<dbReference type="InterPro" id="IPR007737">
    <property type="entry name" value="Mga_HTH"/>
</dbReference>
<reference evidence="4" key="1">
    <citation type="submission" date="2023-08" db="EMBL/GenBank/DDBJ databases">
        <title>Genomic characterization of piscicolin 126 produced by Carnobacterium maltaromaticum CM22 strain isolated from salmon (Salmo salar).</title>
        <authorList>
            <person name="Gonzalez-Gragera E."/>
            <person name="Garcia-Lopez J.D."/>
            <person name="Teso-Perez C."/>
            <person name="Gimenez-Hernandez I."/>
            <person name="Peralta-Sanchez J.M."/>
            <person name="Valdivia E."/>
            <person name="Montalban-Lopez M."/>
            <person name="Martin-Platero A.M."/>
            <person name="Banos A."/>
            <person name="Martinez-Bueno M."/>
        </authorList>
    </citation>
    <scope>NUCLEOTIDE SEQUENCE</scope>
    <source>
        <strain evidence="4">CM22</strain>
    </source>
</reference>
<dbReference type="InterPro" id="IPR036388">
    <property type="entry name" value="WH-like_DNA-bd_sf"/>
</dbReference>
<evidence type="ECO:0000256" key="1">
    <source>
        <dbReference type="ARBA" id="ARBA00023015"/>
    </source>
</evidence>
<name>A0AAW9JRX6_CARML</name>
<dbReference type="AlphaFoldDB" id="A0AAW9JRX6"/>
<keyword evidence="2" id="KW-0804">Transcription</keyword>
<dbReference type="PANTHER" id="PTHR30185:SF18">
    <property type="entry name" value="TRANSCRIPTIONAL REGULATOR MTLR"/>
    <property type="match status" value="1"/>
</dbReference>
<evidence type="ECO:0000313" key="4">
    <source>
        <dbReference type="EMBL" id="MDZ5759247.1"/>
    </source>
</evidence>
<dbReference type="InterPro" id="IPR050661">
    <property type="entry name" value="BglG_antiterminators"/>
</dbReference>
<evidence type="ECO:0000259" key="3">
    <source>
        <dbReference type="Pfam" id="PF05043"/>
    </source>
</evidence>
<dbReference type="PANTHER" id="PTHR30185">
    <property type="entry name" value="CRYPTIC BETA-GLUCOSIDE BGL OPERON ANTITERMINATOR"/>
    <property type="match status" value="1"/>
</dbReference>
<gene>
    <name evidence="4" type="ORF">RAK27_11300</name>
</gene>
<feature type="domain" description="Mga helix-turn-helix" evidence="3">
    <location>
        <begin position="74"/>
        <end position="156"/>
    </location>
</feature>
<evidence type="ECO:0000256" key="2">
    <source>
        <dbReference type="ARBA" id="ARBA00023163"/>
    </source>
</evidence>
<dbReference type="Proteomes" id="UP001290462">
    <property type="component" value="Unassembled WGS sequence"/>
</dbReference>
<comment type="caution">
    <text evidence="4">The sequence shown here is derived from an EMBL/GenBank/DDBJ whole genome shotgun (WGS) entry which is preliminary data.</text>
</comment>
<dbReference type="EMBL" id="JAVBVO010000003">
    <property type="protein sequence ID" value="MDZ5759247.1"/>
    <property type="molecule type" value="Genomic_DNA"/>
</dbReference>
<protein>
    <submittedName>
        <fullName evidence="4">Helix-turn-helix domain-containing protein</fullName>
    </submittedName>
</protein>